<dbReference type="NCBIfam" id="TIGR01525">
    <property type="entry name" value="ATPase-IB_hvy"/>
    <property type="match status" value="1"/>
</dbReference>
<dbReference type="InterPro" id="IPR056236">
    <property type="entry name" value="HMA_PCA1"/>
</dbReference>
<dbReference type="Gene3D" id="3.40.1110.10">
    <property type="entry name" value="Calcium-transporting ATPase, cytoplasmic domain N"/>
    <property type="match status" value="1"/>
</dbReference>
<dbReference type="EMBL" id="JAUTXT010000074">
    <property type="protein sequence ID" value="KAK3669710.1"/>
    <property type="molecule type" value="Genomic_DNA"/>
</dbReference>
<keyword evidence="10" id="KW-1185">Reference proteome</keyword>
<organism evidence="9 10">
    <name type="scientific">Recurvomyces mirabilis</name>
    <dbReference type="NCBI Taxonomy" id="574656"/>
    <lineage>
        <taxon>Eukaryota</taxon>
        <taxon>Fungi</taxon>
        <taxon>Dikarya</taxon>
        <taxon>Ascomycota</taxon>
        <taxon>Pezizomycotina</taxon>
        <taxon>Dothideomycetes</taxon>
        <taxon>Dothideomycetidae</taxon>
        <taxon>Mycosphaerellales</taxon>
        <taxon>Teratosphaeriaceae</taxon>
        <taxon>Recurvomyces</taxon>
    </lineage>
</organism>
<dbReference type="NCBIfam" id="TIGR01494">
    <property type="entry name" value="ATPase_P-type"/>
    <property type="match status" value="1"/>
</dbReference>
<dbReference type="InterPro" id="IPR027256">
    <property type="entry name" value="P-typ_ATPase_IB"/>
</dbReference>
<dbReference type="GO" id="GO:0005524">
    <property type="term" value="F:ATP binding"/>
    <property type="evidence" value="ECO:0007669"/>
    <property type="project" value="UniProtKB-UniRule"/>
</dbReference>
<feature type="transmembrane region" description="Helical" evidence="7">
    <location>
        <begin position="1020"/>
        <end position="1043"/>
    </location>
</feature>
<dbReference type="SFLD" id="SFLDF00027">
    <property type="entry name" value="p-type_atpase"/>
    <property type="match status" value="1"/>
</dbReference>
<dbReference type="PROSITE" id="PS50846">
    <property type="entry name" value="HMA_2"/>
    <property type="match status" value="1"/>
</dbReference>
<dbReference type="SUPFAM" id="SSF55008">
    <property type="entry name" value="HMA, heavy metal-associated domain"/>
    <property type="match status" value="1"/>
</dbReference>
<dbReference type="InterPro" id="IPR036163">
    <property type="entry name" value="HMA_dom_sf"/>
</dbReference>
<feature type="transmembrane region" description="Helical" evidence="7">
    <location>
        <begin position="433"/>
        <end position="451"/>
    </location>
</feature>
<dbReference type="GO" id="GO:0016887">
    <property type="term" value="F:ATP hydrolysis activity"/>
    <property type="evidence" value="ECO:0007669"/>
    <property type="project" value="InterPro"/>
</dbReference>
<comment type="caution">
    <text evidence="9">The sequence shown here is derived from an EMBL/GenBank/DDBJ whole genome shotgun (WGS) entry which is preliminary data.</text>
</comment>
<reference evidence="9" key="1">
    <citation type="submission" date="2023-07" db="EMBL/GenBank/DDBJ databases">
        <title>Black Yeasts Isolated from many extreme environments.</title>
        <authorList>
            <person name="Coleine C."/>
            <person name="Stajich J.E."/>
            <person name="Selbmann L."/>
        </authorList>
    </citation>
    <scope>NUCLEOTIDE SEQUENCE</scope>
    <source>
        <strain evidence="9">CCFEE 5485</strain>
    </source>
</reference>
<accession>A0AAE0TMX7</accession>
<dbReference type="Gene3D" id="3.40.50.1000">
    <property type="entry name" value="HAD superfamily/HAD-like"/>
    <property type="match status" value="1"/>
</dbReference>
<keyword evidence="7" id="KW-0067">ATP-binding</keyword>
<dbReference type="Pfam" id="PF00403">
    <property type="entry name" value="HMA"/>
    <property type="match status" value="1"/>
</dbReference>
<dbReference type="InterPro" id="IPR001757">
    <property type="entry name" value="P_typ_ATPase"/>
</dbReference>
<keyword evidence="2 7" id="KW-0812">Transmembrane</keyword>
<dbReference type="SFLD" id="SFLDG00002">
    <property type="entry name" value="C1.7:_P-type_atpase_like"/>
    <property type="match status" value="1"/>
</dbReference>
<dbReference type="CDD" id="cd00371">
    <property type="entry name" value="HMA"/>
    <property type="match status" value="1"/>
</dbReference>
<dbReference type="SFLD" id="SFLDS00003">
    <property type="entry name" value="Haloacid_Dehalogenase"/>
    <property type="match status" value="1"/>
</dbReference>
<keyword evidence="4" id="KW-1278">Translocase</keyword>
<evidence type="ECO:0000256" key="1">
    <source>
        <dbReference type="ARBA" id="ARBA00004370"/>
    </source>
</evidence>
<dbReference type="SUPFAM" id="SSF81665">
    <property type="entry name" value="Calcium ATPase, transmembrane domain M"/>
    <property type="match status" value="1"/>
</dbReference>
<evidence type="ECO:0000313" key="10">
    <source>
        <dbReference type="Proteomes" id="UP001274830"/>
    </source>
</evidence>
<dbReference type="InterPro" id="IPR008250">
    <property type="entry name" value="ATPase_P-typ_transduc_dom_A_sf"/>
</dbReference>
<sequence length="1049" mass="111177">MSGKYKDECSNTMLEANPPGECNDECCNFMEQRREADISASVCSTHLDAAFERFGALMKQQLCICRKVVEYLGFCCCLLSADGSLPGSGACSAYTAPVIETSKGKVPKAFSMQSKTCGSPSAPLQSTYKPLSRASSCNLRCESGCCAQPETDPCKNSYTGTSECETRDDDCCITIGKIKDDCCNNTGEAKDDCCITTEKAKHDCCTQTSKAKDDCCTDTRKTKGFCSDSVSETKVTGMFVHNAIDLDVEHSAAREHVVLKVDGMTCTSCGNKVKNVLDQIPGVYKTQVTFVSGTAAFELDTAVAHMADVVPLVEKRTGFKCSSVVDGYLALDLHMSPEAANTLDHSEKGGIVSIVREKAGPYRVTYDPFVIGARDLLPTGVSLAAPVAEAGSSKGKARLLRLTWYVITAAAFTIPVVVLNWAPNPVSSQSRGIISLVLASVVQSIAIPEFYTPALKALIFSRVVEMDMLVVIGVTAAYTYSVVAFALEESSVKLEQKAFFETSSLLITLVLFGRLLADIARAKAIRAVSLHSFQVESALLLQPDGESYELDSRLLQLGDKIIIPPHSRIVTDGLVTSGASAVDESMLTGEAVPVTRQAGDLVIAGTLNGEGSLHTRVTRLPGANSVSDIAKSVEKALAAKPRVQDLADRIASLFVPVAVTIAVIVFAIWIVIALNVRGDNGGGAVGTAITYAIAVLAISCPCALGLAVPMVLIVAGGVAAHAGVVIKASDILEQGFKITDIVFDKTGTLTKADLHVASEVILSNKATHDEALSIAKHLVKDDHHPVSKAVAAYIRGHSTVTNSVQRIKSVPGSGIQAEWDGHVVKAGSPFWLEIQSNVTVAQLLDQGMSCFCMTIDNVPVLALGVESILRNEARFTLDVLRSRNICTHIVSGDHHRAVEATARELDIANTASRQSPQQKRNYILKLQSNGKKVMFCGDGTNDAVALAQANVGVQLGTTSDVAGAVADVVLLGGLDGVVTLLDISKRAFRCVAFNFAWSGVYNMFAILLAAGAFVKVRVPPAYAGLGEIVSVGPVIMAAMSLLLGGKKRA</sequence>
<feature type="domain" description="HMA" evidence="8">
    <location>
        <begin position="255"/>
        <end position="322"/>
    </location>
</feature>
<name>A0AAE0TMX7_9PEZI</name>
<keyword evidence="6 7" id="KW-0472">Membrane</keyword>
<proteinExistence type="inferred from homology"/>
<dbReference type="SUPFAM" id="SSF56784">
    <property type="entry name" value="HAD-like"/>
    <property type="match status" value="1"/>
</dbReference>
<keyword evidence="7" id="KW-0547">Nucleotide-binding</keyword>
<dbReference type="Pfam" id="PF24534">
    <property type="entry name" value="HMA_PCA1"/>
    <property type="match status" value="1"/>
</dbReference>
<dbReference type="InterPro" id="IPR059000">
    <property type="entry name" value="ATPase_P-type_domA"/>
</dbReference>
<keyword evidence="3 7" id="KW-0479">Metal-binding</keyword>
<comment type="subcellular location">
    <subcellularLocation>
        <location evidence="1 7">Membrane</location>
    </subcellularLocation>
</comment>
<dbReference type="GO" id="GO:0016020">
    <property type="term" value="C:membrane"/>
    <property type="evidence" value="ECO:0007669"/>
    <property type="project" value="UniProtKB-SubCell"/>
</dbReference>
<dbReference type="NCBIfam" id="TIGR01511">
    <property type="entry name" value="ATPase-IB1_Cu"/>
    <property type="match status" value="1"/>
</dbReference>
<dbReference type="InterPro" id="IPR023298">
    <property type="entry name" value="ATPase_P-typ_TM_dom_sf"/>
</dbReference>
<feature type="transmembrane region" description="Helical" evidence="7">
    <location>
        <begin position="650"/>
        <end position="676"/>
    </location>
</feature>
<evidence type="ECO:0000256" key="5">
    <source>
        <dbReference type="ARBA" id="ARBA00022989"/>
    </source>
</evidence>
<dbReference type="InterPro" id="IPR023214">
    <property type="entry name" value="HAD_sf"/>
</dbReference>
<dbReference type="Pfam" id="PF00122">
    <property type="entry name" value="E1-E2_ATPase"/>
    <property type="match status" value="1"/>
</dbReference>
<dbReference type="InterPro" id="IPR023299">
    <property type="entry name" value="ATPase_P-typ_cyto_dom_N"/>
</dbReference>
<dbReference type="PROSITE" id="PS00154">
    <property type="entry name" value="ATPASE_E1_E2"/>
    <property type="match status" value="1"/>
</dbReference>
<gene>
    <name evidence="9" type="ORF">LTR78_010393</name>
</gene>
<dbReference type="PROSITE" id="PS01047">
    <property type="entry name" value="HMA_1"/>
    <property type="match status" value="1"/>
</dbReference>
<dbReference type="AlphaFoldDB" id="A0AAE0TMX7"/>
<dbReference type="GO" id="GO:0019829">
    <property type="term" value="F:ATPase-coupled monoatomic cation transmembrane transporter activity"/>
    <property type="evidence" value="ECO:0007669"/>
    <property type="project" value="InterPro"/>
</dbReference>
<dbReference type="InterPro" id="IPR018303">
    <property type="entry name" value="ATPase_P-typ_P_site"/>
</dbReference>
<evidence type="ECO:0000313" key="9">
    <source>
        <dbReference type="EMBL" id="KAK3669710.1"/>
    </source>
</evidence>
<dbReference type="Proteomes" id="UP001274830">
    <property type="component" value="Unassembled WGS sequence"/>
</dbReference>
<dbReference type="InterPro" id="IPR006121">
    <property type="entry name" value="HMA_dom"/>
</dbReference>
<protein>
    <recommendedName>
        <fullName evidence="8">HMA domain-containing protein</fullName>
    </recommendedName>
</protein>
<evidence type="ECO:0000256" key="7">
    <source>
        <dbReference type="RuleBase" id="RU362081"/>
    </source>
</evidence>
<dbReference type="SUPFAM" id="SSF81653">
    <property type="entry name" value="Calcium ATPase, transduction domain A"/>
    <property type="match status" value="1"/>
</dbReference>
<dbReference type="PANTHER" id="PTHR46594">
    <property type="entry name" value="P-TYPE CATION-TRANSPORTING ATPASE"/>
    <property type="match status" value="1"/>
</dbReference>
<evidence type="ECO:0000256" key="4">
    <source>
        <dbReference type="ARBA" id="ARBA00022967"/>
    </source>
</evidence>
<dbReference type="InterPro" id="IPR017969">
    <property type="entry name" value="Heavy-metal-associated_CS"/>
</dbReference>
<feature type="transmembrane region" description="Helical" evidence="7">
    <location>
        <begin position="463"/>
        <end position="486"/>
    </location>
</feature>
<feature type="transmembrane region" description="Helical" evidence="7">
    <location>
        <begin position="991"/>
        <end position="1014"/>
    </location>
</feature>
<dbReference type="GO" id="GO:0046872">
    <property type="term" value="F:metal ion binding"/>
    <property type="evidence" value="ECO:0007669"/>
    <property type="project" value="UniProtKB-KW"/>
</dbReference>
<dbReference type="Gene3D" id="2.70.150.10">
    <property type="entry name" value="Calcium-transporting ATPase, cytoplasmic transduction domain A"/>
    <property type="match status" value="1"/>
</dbReference>
<evidence type="ECO:0000256" key="2">
    <source>
        <dbReference type="ARBA" id="ARBA00022692"/>
    </source>
</evidence>
<feature type="transmembrane region" description="Helical" evidence="7">
    <location>
        <begin position="498"/>
        <end position="517"/>
    </location>
</feature>
<feature type="transmembrane region" description="Helical" evidence="7">
    <location>
        <begin position="688"/>
        <end position="719"/>
    </location>
</feature>
<evidence type="ECO:0000256" key="6">
    <source>
        <dbReference type="ARBA" id="ARBA00023136"/>
    </source>
</evidence>
<evidence type="ECO:0000259" key="8">
    <source>
        <dbReference type="PROSITE" id="PS50846"/>
    </source>
</evidence>
<dbReference type="Gene3D" id="3.30.70.100">
    <property type="match status" value="1"/>
</dbReference>
<dbReference type="InterPro" id="IPR036412">
    <property type="entry name" value="HAD-like_sf"/>
</dbReference>
<dbReference type="Pfam" id="PF00702">
    <property type="entry name" value="Hydrolase"/>
    <property type="match status" value="1"/>
</dbReference>
<feature type="transmembrane region" description="Helical" evidence="7">
    <location>
        <begin position="402"/>
        <end position="421"/>
    </location>
</feature>
<dbReference type="PRINTS" id="PR00119">
    <property type="entry name" value="CATATPASE"/>
</dbReference>
<comment type="similarity">
    <text evidence="7">Belongs to the cation transport ATPase (P-type) (TC 3.A.3) family. Type IB subfamily.</text>
</comment>
<keyword evidence="5 7" id="KW-1133">Transmembrane helix</keyword>
<dbReference type="InterPro" id="IPR044492">
    <property type="entry name" value="P_typ_ATPase_HD_dom"/>
</dbReference>
<dbReference type="PANTHER" id="PTHR46594:SF4">
    <property type="entry name" value="P-TYPE CATION-TRANSPORTING ATPASE"/>
    <property type="match status" value="1"/>
</dbReference>
<evidence type="ECO:0000256" key="3">
    <source>
        <dbReference type="ARBA" id="ARBA00022723"/>
    </source>
</evidence>